<evidence type="ECO:0000313" key="5">
    <source>
        <dbReference type="Proteomes" id="UP001187531"/>
    </source>
</evidence>
<dbReference type="PRINTS" id="PR01415">
    <property type="entry name" value="ANKYRIN"/>
</dbReference>
<comment type="caution">
    <text evidence="4">The sequence shown here is derived from an EMBL/GenBank/DDBJ whole genome shotgun (WGS) entry which is preliminary data.</text>
</comment>
<dbReference type="SUPFAM" id="SSF48403">
    <property type="entry name" value="Ankyrin repeat"/>
    <property type="match status" value="1"/>
</dbReference>
<dbReference type="PROSITE" id="PS50088">
    <property type="entry name" value="ANK_REPEAT"/>
    <property type="match status" value="2"/>
</dbReference>
<sequence>MTEVLIHRHCCCFAAQGPSVEAIKFMSGQNIEVNIKDVDGQSVLIFDAAQGRKNIVEFLIRKTRLSFDTTDNYGKTALHVAAKNGHKDIVEAKNNTNSNIKDYGDNSCLHYAVGNDYIDVAKILLKKQTTEAHAKAEFGLTRLDAAVLGGHKDTANLLIKYKAEVNINAIADSTEYTIVNIAVERGHKQIVEILVANGSHVNVKLVQVLCILQPSLVIEPLLKLYQTKAQFTNVADSLSRKPIELSTSNDAINLLASTKELIKSVRQNMSSEVEKFTKAGAIVDARNIYVGTSLHYTAWKAYEGIVQLLLPNKANSSVVGNKKSTPLRNAPKFSHLKLRNVLLSYGAICNDVSDSGKTPSDLFEEHDITRRLKLIMREGNLERTRELLSYSNPLGRANLVILACELNNVNILEYLLSSNGKILSNFSLGARETAILPSDEDETCHNAFYYAIRSSNVELPS</sequence>
<name>A0AA88L6F7_ARTSF</name>
<dbReference type="Gene3D" id="1.25.40.20">
    <property type="entry name" value="Ankyrin repeat-containing domain"/>
    <property type="match status" value="3"/>
</dbReference>
<dbReference type="SMART" id="SM00248">
    <property type="entry name" value="ANK"/>
    <property type="match status" value="8"/>
</dbReference>
<evidence type="ECO:0000313" key="4">
    <source>
        <dbReference type="EMBL" id="KAK2714644.1"/>
    </source>
</evidence>
<dbReference type="PANTHER" id="PTHR24198:SF165">
    <property type="entry name" value="ANKYRIN REPEAT-CONTAINING PROTEIN-RELATED"/>
    <property type="match status" value="1"/>
</dbReference>
<organism evidence="4 5">
    <name type="scientific">Artemia franciscana</name>
    <name type="common">Brine shrimp</name>
    <name type="synonym">Artemia sanfranciscana</name>
    <dbReference type="NCBI Taxonomy" id="6661"/>
    <lineage>
        <taxon>Eukaryota</taxon>
        <taxon>Metazoa</taxon>
        <taxon>Ecdysozoa</taxon>
        <taxon>Arthropoda</taxon>
        <taxon>Crustacea</taxon>
        <taxon>Branchiopoda</taxon>
        <taxon>Anostraca</taxon>
        <taxon>Artemiidae</taxon>
        <taxon>Artemia</taxon>
    </lineage>
</organism>
<accession>A0AA88L6F7</accession>
<keyword evidence="2 3" id="KW-0040">ANK repeat</keyword>
<dbReference type="Proteomes" id="UP001187531">
    <property type="component" value="Unassembled WGS sequence"/>
</dbReference>
<feature type="repeat" description="ANK" evidence="3">
    <location>
        <begin position="174"/>
        <end position="206"/>
    </location>
</feature>
<dbReference type="Pfam" id="PF12796">
    <property type="entry name" value="Ank_2"/>
    <property type="match status" value="2"/>
</dbReference>
<dbReference type="InterPro" id="IPR036770">
    <property type="entry name" value="Ankyrin_rpt-contain_sf"/>
</dbReference>
<feature type="repeat" description="ANK" evidence="3">
    <location>
        <begin position="73"/>
        <end position="105"/>
    </location>
</feature>
<keyword evidence="5" id="KW-1185">Reference proteome</keyword>
<protein>
    <submittedName>
        <fullName evidence="4">Uncharacterized protein</fullName>
    </submittedName>
</protein>
<keyword evidence="1" id="KW-0677">Repeat</keyword>
<evidence type="ECO:0000256" key="3">
    <source>
        <dbReference type="PROSITE-ProRule" id="PRU00023"/>
    </source>
</evidence>
<proteinExistence type="predicted"/>
<evidence type="ECO:0000256" key="2">
    <source>
        <dbReference type="ARBA" id="ARBA00023043"/>
    </source>
</evidence>
<dbReference type="PROSITE" id="PS50297">
    <property type="entry name" value="ANK_REP_REGION"/>
    <property type="match status" value="1"/>
</dbReference>
<dbReference type="AlphaFoldDB" id="A0AA88L6F7"/>
<dbReference type="InterPro" id="IPR002110">
    <property type="entry name" value="Ankyrin_rpt"/>
</dbReference>
<gene>
    <name evidence="4" type="ORF">QYM36_009016</name>
</gene>
<reference evidence="4" key="1">
    <citation type="submission" date="2023-07" db="EMBL/GenBank/DDBJ databases">
        <title>Chromosome-level genome assembly of Artemia franciscana.</title>
        <authorList>
            <person name="Jo E."/>
        </authorList>
    </citation>
    <scope>NUCLEOTIDE SEQUENCE</scope>
    <source>
        <tissue evidence="4">Whole body</tissue>
    </source>
</reference>
<evidence type="ECO:0000256" key="1">
    <source>
        <dbReference type="ARBA" id="ARBA00022737"/>
    </source>
</evidence>
<dbReference type="PANTHER" id="PTHR24198">
    <property type="entry name" value="ANKYRIN REPEAT AND PROTEIN KINASE DOMAIN-CONTAINING PROTEIN"/>
    <property type="match status" value="1"/>
</dbReference>
<dbReference type="EMBL" id="JAVRJZ010000013">
    <property type="protein sequence ID" value="KAK2714644.1"/>
    <property type="molecule type" value="Genomic_DNA"/>
</dbReference>